<evidence type="ECO:0000256" key="6">
    <source>
        <dbReference type="ARBA" id="ARBA00022960"/>
    </source>
</evidence>
<dbReference type="EC" id="2.5.1.7" evidence="11"/>
<keyword evidence="5 17" id="KW-0808">Transferase</keyword>
<dbReference type="PANTHER" id="PTHR43783">
    <property type="entry name" value="UDP-N-ACETYLGLUCOSAMINE 1-CARBOXYVINYLTRANSFERASE"/>
    <property type="match status" value="1"/>
</dbReference>
<evidence type="ECO:0000256" key="2">
    <source>
        <dbReference type="ARBA" id="ARBA00004752"/>
    </source>
</evidence>
<dbReference type="Pfam" id="PF00275">
    <property type="entry name" value="EPSP_synthase"/>
    <property type="match status" value="1"/>
</dbReference>
<name>A0A1F6CL59_9BACT</name>
<evidence type="ECO:0000256" key="5">
    <source>
        <dbReference type="ARBA" id="ARBA00022679"/>
    </source>
</evidence>
<evidence type="ECO:0000256" key="9">
    <source>
        <dbReference type="ARBA" id="ARBA00023316"/>
    </source>
</evidence>
<dbReference type="GO" id="GO:0071555">
    <property type="term" value="P:cell wall organization"/>
    <property type="evidence" value="ECO:0007669"/>
    <property type="project" value="UniProtKB-KW"/>
</dbReference>
<dbReference type="InterPro" id="IPR050068">
    <property type="entry name" value="MurA_subfamily"/>
</dbReference>
<dbReference type="InterPro" id="IPR036968">
    <property type="entry name" value="Enolpyruvate_Tfrase_sf"/>
</dbReference>
<dbReference type="Gene3D" id="3.65.10.10">
    <property type="entry name" value="Enolpyruvate transferase domain"/>
    <property type="match status" value="2"/>
</dbReference>
<evidence type="ECO:0000256" key="10">
    <source>
        <dbReference type="ARBA" id="ARBA00038367"/>
    </source>
</evidence>
<comment type="subcellular location">
    <subcellularLocation>
        <location evidence="1">Cytoplasm</location>
    </subcellularLocation>
</comment>
<keyword evidence="6" id="KW-0133">Cell shape</keyword>
<evidence type="ECO:0000259" key="16">
    <source>
        <dbReference type="Pfam" id="PF00275"/>
    </source>
</evidence>
<accession>A0A1F6CL59</accession>
<comment type="caution">
    <text evidence="17">The sequence shown here is derived from an EMBL/GenBank/DDBJ whole genome shotgun (WGS) entry which is preliminary data.</text>
</comment>
<keyword evidence="9" id="KW-0961">Cell wall biogenesis/degradation</keyword>
<dbReference type="Proteomes" id="UP000178370">
    <property type="component" value="Unassembled WGS sequence"/>
</dbReference>
<comment type="pathway">
    <text evidence="2">Cell wall biogenesis; peptidoglycan biosynthesis.</text>
</comment>
<evidence type="ECO:0000256" key="3">
    <source>
        <dbReference type="ARBA" id="ARBA00022490"/>
    </source>
</evidence>
<evidence type="ECO:0000256" key="11">
    <source>
        <dbReference type="ARBA" id="ARBA00039108"/>
    </source>
</evidence>
<evidence type="ECO:0000256" key="7">
    <source>
        <dbReference type="ARBA" id="ARBA00022984"/>
    </source>
</evidence>
<feature type="domain" description="Enolpyruvate transferase" evidence="16">
    <location>
        <begin position="9"/>
        <end position="425"/>
    </location>
</feature>
<evidence type="ECO:0000256" key="8">
    <source>
        <dbReference type="ARBA" id="ARBA00023306"/>
    </source>
</evidence>
<dbReference type="PANTHER" id="PTHR43783:SF1">
    <property type="entry name" value="UDP-N-ACETYLGLUCOSAMINE 1-CARBOXYVINYLTRANSFERASE"/>
    <property type="match status" value="1"/>
</dbReference>
<comment type="catalytic activity">
    <reaction evidence="15">
        <text>phosphoenolpyruvate + UDP-N-acetyl-alpha-D-glucosamine = UDP-N-acetyl-3-O-(1-carboxyvinyl)-alpha-D-glucosamine + phosphate</text>
        <dbReference type="Rhea" id="RHEA:18681"/>
        <dbReference type="ChEBI" id="CHEBI:43474"/>
        <dbReference type="ChEBI" id="CHEBI:57705"/>
        <dbReference type="ChEBI" id="CHEBI:58702"/>
        <dbReference type="ChEBI" id="CHEBI:68483"/>
        <dbReference type="EC" id="2.5.1.7"/>
    </reaction>
</comment>
<evidence type="ECO:0000256" key="15">
    <source>
        <dbReference type="ARBA" id="ARBA00047527"/>
    </source>
</evidence>
<evidence type="ECO:0000313" key="18">
    <source>
        <dbReference type="Proteomes" id="UP000178370"/>
    </source>
</evidence>
<keyword evidence="3" id="KW-0963">Cytoplasm</keyword>
<keyword evidence="4" id="KW-0132">Cell division</keyword>
<dbReference type="GO" id="GO:0005737">
    <property type="term" value="C:cytoplasm"/>
    <property type="evidence" value="ECO:0007669"/>
    <property type="project" value="UniProtKB-SubCell"/>
</dbReference>
<evidence type="ECO:0000256" key="14">
    <source>
        <dbReference type="ARBA" id="ARBA00042842"/>
    </source>
</evidence>
<proteinExistence type="inferred from homology"/>
<reference evidence="17 18" key="1">
    <citation type="journal article" date="2016" name="Nat. Commun.">
        <title>Thousands of microbial genomes shed light on interconnected biogeochemical processes in an aquifer system.</title>
        <authorList>
            <person name="Anantharaman K."/>
            <person name="Brown C.T."/>
            <person name="Hug L.A."/>
            <person name="Sharon I."/>
            <person name="Castelle C.J."/>
            <person name="Probst A.J."/>
            <person name="Thomas B.C."/>
            <person name="Singh A."/>
            <person name="Wilkins M.J."/>
            <person name="Karaoz U."/>
            <person name="Brodie E.L."/>
            <person name="Williams K.H."/>
            <person name="Hubbard S.S."/>
            <person name="Banfield J.F."/>
        </authorList>
    </citation>
    <scope>NUCLEOTIDE SEQUENCE [LARGE SCALE GENOMIC DNA]</scope>
</reference>
<dbReference type="GO" id="GO:0009252">
    <property type="term" value="P:peptidoglycan biosynthetic process"/>
    <property type="evidence" value="ECO:0007669"/>
    <property type="project" value="UniProtKB-KW"/>
</dbReference>
<evidence type="ECO:0000256" key="1">
    <source>
        <dbReference type="ARBA" id="ARBA00004496"/>
    </source>
</evidence>
<dbReference type="InterPro" id="IPR001986">
    <property type="entry name" value="Enolpyruvate_Tfrase_dom"/>
</dbReference>
<evidence type="ECO:0000256" key="13">
    <source>
        <dbReference type="ARBA" id="ARBA00042443"/>
    </source>
</evidence>
<organism evidence="17 18">
    <name type="scientific">Candidatus Kaiserbacteria bacterium RIFCSPHIGHO2_01_FULL_54_36</name>
    <dbReference type="NCBI Taxonomy" id="1798482"/>
    <lineage>
        <taxon>Bacteria</taxon>
        <taxon>Candidatus Kaiseribacteriota</taxon>
    </lineage>
</organism>
<keyword evidence="8" id="KW-0131">Cell cycle</keyword>
<dbReference type="EMBL" id="MFKV01000022">
    <property type="protein sequence ID" value="OGG49986.1"/>
    <property type="molecule type" value="Genomic_DNA"/>
</dbReference>
<dbReference type="GO" id="GO:0051301">
    <property type="term" value="P:cell division"/>
    <property type="evidence" value="ECO:0007669"/>
    <property type="project" value="UniProtKB-KW"/>
</dbReference>
<dbReference type="SUPFAM" id="SSF55205">
    <property type="entry name" value="EPT/RTPC-like"/>
    <property type="match status" value="1"/>
</dbReference>
<protein>
    <recommendedName>
        <fullName evidence="12">UDP-N-acetylglucosamine 1-carboxyvinyltransferase</fullName>
        <ecNumber evidence="11">2.5.1.7</ecNumber>
    </recommendedName>
    <alternativeName>
        <fullName evidence="13">Enoylpyruvate transferase</fullName>
    </alternativeName>
    <alternativeName>
        <fullName evidence="14">UDP-N-acetylglucosamine enolpyruvyl transferase</fullName>
    </alternativeName>
</protein>
<comment type="similarity">
    <text evidence="10">Belongs to the EPSP synthase family. MurA subfamily.</text>
</comment>
<dbReference type="GO" id="GO:0008360">
    <property type="term" value="P:regulation of cell shape"/>
    <property type="evidence" value="ECO:0007669"/>
    <property type="project" value="UniProtKB-KW"/>
</dbReference>
<evidence type="ECO:0000256" key="12">
    <source>
        <dbReference type="ARBA" id="ARBA00039754"/>
    </source>
</evidence>
<dbReference type="GO" id="GO:0008760">
    <property type="term" value="F:UDP-N-acetylglucosamine 1-carboxyvinyltransferase activity"/>
    <property type="evidence" value="ECO:0007669"/>
    <property type="project" value="UniProtKB-EC"/>
</dbReference>
<evidence type="ECO:0000256" key="4">
    <source>
        <dbReference type="ARBA" id="ARBA00022618"/>
    </source>
</evidence>
<evidence type="ECO:0000313" key="17">
    <source>
        <dbReference type="EMBL" id="OGG49986.1"/>
    </source>
</evidence>
<dbReference type="InterPro" id="IPR013792">
    <property type="entry name" value="RNA3'P_cycl/enolpyr_Trfase_a/b"/>
</dbReference>
<sequence>MWMNYKVIGGKQLSGVVQTNISKNAAVALLAASLLNRGETILKKMPRIEEVKRLIEVMESIGVKIEWADDGDMRIKPPVQFDLAGINRVSAERTRSIALFIAPLAHRLKSFDLPAPKGCDLGKRSLGAHIDALKRLGIEVTGNEETHTYHVEVGDMQPAEIVMFEASNTGTENTIIAAAKIPGITTIKFASADYMVQDLCIFLRHCGVKIEGIGTSTLVVHGISEIDSEIHGHPSEDPIESMFFFSLAATTGSELKVERCPFDMLELELLTLEHMGLRYEYGEKYASDNGHTVLRDVTIYPSKLIAPPDKISERPFPGINADNLPFFVPIATQAKGETLLHDWMYDGRAHWFLEINKLGADAQLLDPHRVLIKGPTALHSGDIEAPPALRPATMLLIGMLAAEGESMLRNVYPINRGYANLAERLAKLGASVEAVE</sequence>
<keyword evidence="7" id="KW-0573">Peptidoglycan synthesis</keyword>
<dbReference type="AlphaFoldDB" id="A0A1F6CL59"/>
<dbReference type="STRING" id="1798482.A2763_03460"/>
<gene>
    <name evidence="17" type="ORF">A2763_03460</name>
</gene>